<evidence type="ECO:0000256" key="1">
    <source>
        <dbReference type="SAM" id="Phobius"/>
    </source>
</evidence>
<evidence type="ECO:0000313" key="3">
    <source>
        <dbReference type="EMBL" id="WYJ89773.1"/>
    </source>
</evidence>
<feature type="transmembrane region" description="Helical" evidence="1">
    <location>
        <begin position="586"/>
        <end position="603"/>
    </location>
</feature>
<feature type="transmembrane region" description="Helical" evidence="1">
    <location>
        <begin position="166"/>
        <end position="185"/>
    </location>
</feature>
<dbReference type="OrthoDB" id="2220917at2"/>
<reference evidence="2" key="1">
    <citation type="submission" date="2017-05" db="EMBL/GenBank/DDBJ databases">
        <title>The Genome Sequence of Enterococcus sp. 9E7_DIV0242.</title>
        <authorList>
            <consortium name="The Broad Institute Genomics Platform"/>
            <consortium name="The Broad Institute Genomic Center for Infectious Diseases"/>
            <person name="Earl A."/>
            <person name="Manson A."/>
            <person name="Schwartman J."/>
            <person name="Gilmore M."/>
            <person name="Abouelleil A."/>
            <person name="Cao P."/>
            <person name="Chapman S."/>
            <person name="Cusick C."/>
            <person name="Shea T."/>
            <person name="Young S."/>
            <person name="Neafsey D."/>
            <person name="Nusbaum C."/>
            <person name="Birren B."/>
        </authorList>
    </citation>
    <scope>NUCLEOTIDE SEQUENCE [LARGE SCALE GENOMIC DNA]</scope>
    <source>
        <strain evidence="2">9E7_DIV0242</strain>
    </source>
</reference>
<keyword evidence="1" id="KW-1133">Transmembrane helix</keyword>
<accession>A0A242K3A6</accession>
<protein>
    <recommendedName>
        <fullName evidence="5">DUF2142 domain-containing protein</fullName>
    </recommendedName>
</protein>
<feature type="transmembrane region" description="Helical" evidence="1">
    <location>
        <begin position="397"/>
        <end position="424"/>
    </location>
</feature>
<feature type="transmembrane region" description="Helical" evidence="1">
    <location>
        <begin position="318"/>
        <end position="339"/>
    </location>
</feature>
<feature type="transmembrane region" description="Helical" evidence="1">
    <location>
        <begin position="436"/>
        <end position="456"/>
    </location>
</feature>
<organism evidence="2">
    <name type="scientific">Candidatus Enterococcus clewellii</name>
    <dbReference type="NCBI Taxonomy" id="1834193"/>
    <lineage>
        <taxon>Bacteria</taxon>
        <taxon>Bacillati</taxon>
        <taxon>Bacillota</taxon>
        <taxon>Bacilli</taxon>
        <taxon>Lactobacillales</taxon>
        <taxon>Enterococcaceae</taxon>
        <taxon>Enterococcus</taxon>
    </lineage>
</organism>
<evidence type="ECO:0000313" key="4">
    <source>
        <dbReference type="Proteomes" id="UP000195141"/>
    </source>
</evidence>
<dbReference type="RefSeq" id="WP_086350442.1">
    <property type="nucleotide sequence ID" value="NZ_CP147247.1"/>
</dbReference>
<reference evidence="3" key="2">
    <citation type="submission" date="2017-05" db="EMBL/GenBank/DDBJ databases">
        <authorList>
            <consortium name="The Broad Institute Genomics Platform"/>
            <consortium name="The Broad Institute Genomic Center for Infectious Diseases"/>
            <person name="Earl A."/>
            <person name="Manson A."/>
            <person name="Schwartman J."/>
            <person name="Gilmore M."/>
            <person name="Abouelleil A."/>
            <person name="Cao P."/>
            <person name="Chapman S."/>
            <person name="Cusick C."/>
            <person name="Shea T."/>
            <person name="Young S."/>
            <person name="Neafsey D."/>
            <person name="Nusbaum C."/>
            <person name="Birren B."/>
        </authorList>
    </citation>
    <scope>NUCLEOTIDE SEQUENCE</scope>
    <source>
        <strain evidence="3">9E7_DIV0242</strain>
    </source>
</reference>
<dbReference type="Pfam" id="PF09913">
    <property type="entry name" value="DUF2142"/>
    <property type="match status" value="1"/>
</dbReference>
<dbReference type="EMBL" id="NGMM01000006">
    <property type="protein sequence ID" value="OTP12873.1"/>
    <property type="molecule type" value="Genomic_DNA"/>
</dbReference>
<reference evidence="3" key="3">
    <citation type="submission" date="2024-03" db="EMBL/GenBank/DDBJ databases">
        <title>The Genome Sequence of Enterococcus sp. DIV0242b.</title>
        <authorList>
            <consortium name="The Broad Institute Genomics Platform"/>
            <consortium name="The Broad Institute Microbial Omics Core"/>
            <consortium name="The Broad Institute Genomic Center for Infectious Diseases"/>
            <person name="Earl A."/>
            <person name="Manson A."/>
            <person name="Gilmore M."/>
            <person name="Schwartman J."/>
            <person name="Shea T."/>
            <person name="Abouelleil A."/>
            <person name="Cao P."/>
            <person name="Chapman S."/>
            <person name="Cusick C."/>
            <person name="Young S."/>
            <person name="Neafsey D."/>
            <person name="Nusbaum C."/>
            <person name="Birren B."/>
        </authorList>
    </citation>
    <scope>NUCLEOTIDE SEQUENCE</scope>
    <source>
        <strain evidence="3">9E7_DIV0242</strain>
    </source>
</reference>
<dbReference type="AlphaFoldDB" id="A0A242K3A6"/>
<dbReference type="Proteomes" id="UP000195141">
    <property type="component" value="Chromosome"/>
</dbReference>
<dbReference type="InterPro" id="IPR018674">
    <property type="entry name" value="DUF2142_membrane"/>
</dbReference>
<feature type="transmembrane region" description="Helical" evidence="1">
    <location>
        <begin position="553"/>
        <end position="574"/>
    </location>
</feature>
<keyword evidence="4" id="KW-1185">Reference proteome</keyword>
<feature type="transmembrane region" description="Helical" evidence="1">
    <location>
        <begin position="348"/>
        <end position="377"/>
    </location>
</feature>
<feature type="transmembrane region" description="Helical" evidence="1">
    <location>
        <begin position="615"/>
        <end position="640"/>
    </location>
</feature>
<dbReference type="EMBL" id="CP147247">
    <property type="protein sequence ID" value="WYJ89773.1"/>
    <property type="molecule type" value="Genomic_DNA"/>
</dbReference>
<keyword evidence="1" id="KW-0812">Transmembrane</keyword>
<proteinExistence type="predicted"/>
<name>A0A242K3A6_9ENTE</name>
<feature type="transmembrane region" description="Helical" evidence="1">
    <location>
        <begin position="515"/>
        <end position="533"/>
    </location>
</feature>
<keyword evidence="1" id="KW-0472">Membrane</keyword>
<evidence type="ECO:0000313" key="2">
    <source>
        <dbReference type="EMBL" id="OTP12873.1"/>
    </source>
</evidence>
<evidence type="ECO:0008006" key="5">
    <source>
        <dbReference type="Google" id="ProtNLM"/>
    </source>
</evidence>
<gene>
    <name evidence="3" type="ORF">A5888_001498</name>
    <name evidence="2" type="ORF">A5888_003454</name>
</gene>
<sequence>MENSRRTDKFKNVKSYSLGKKAIVIIGMALILAIILEAIVFNWRPLIQSNQEKAATVLATGNVEQQQKNHFKRVNGAEPLNTVLELDGRGFNKLMLDVKTADNMSGTYQLFAGEKLIGTRRLNDGMKVINISPRIDSIRLEITAGEIGVQGLELNASTKSTYRFNLFRFLFCFLILLFGFAVFIFKDEKYHARFVFLLILSFGTLLSVVVPPMHTYDEKEHLYKAFSVSEGNLFFSNGDEISLPKGLTDIYDNVPVLDGAFYSYEEAKEYTAKYLTKESATLERKEMNSTASSYLFVPYIFEAGGILVAKVLGLPALFYIWFARLSNVIAYAVLILLVARKMPRNKYLLLFFAAQPVLLYGSASAGFDSVMMGFLFLGLTTIYDVRMNRRKLKTSEFLAILFSFLFVLVSKVTYAPILLFFLLLKKENFSDKKQRIIYTSIVSIVMFLLALITYSYGNSRGMDQWPIEGVDTTAQMRAILHNPLGYLKVVIDYFSERTIDYTQDIFMSLGYLKHMNAFVVLVDIGILIFLSIFDIREKDQEIESFYFSIPEKLITYFSIFCMIILSATALYITFNPVGSLSVNGFQPRYFWPIVLPLLMTLSSKKIRNTFNEQSIYYLTFFSLLAINLSFMWTSVISSFII</sequence>
<feature type="transmembrane region" description="Helical" evidence="1">
    <location>
        <begin position="22"/>
        <end position="43"/>
    </location>
</feature>
<feature type="transmembrane region" description="Helical" evidence="1">
    <location>
        <begin position="191"/>
        <end position="210"/>
    </location>
</feature>